<protein>
    <recommendedName>
        <fullName evidence="4">Dihydroorotate dehydrogenase</fullName>
    </recommendedName>
</protein>
<dbReference type="AlphaFoldDB" id="A0A4R6M0R7"/>
<name>A0A4R6M0R7_9FIRM</name>
<dbReference type="EMBL" id="SNWX01000002">
    <property type="protein sequence ID" value="TDO94694.1"/>
    <property type="molecule type" value="Genomic_DNA"/>
</dbReference>
<evidence type="ECO:0000256" key="1">
    <source>
        <dbReference type="ARBA" id="ARBA00007189"/>
    </source>
</evidence>
<evidence type="ECO:0000313" key="3">
    <source>
        <dbReference type="Proteomes" id="UP000295064"/>
    </source>
</evidence>
<evidence type="ECO:0000313" key="2">
    <source>
        <dbReference type="EMBL" id="TDO94694.1"/>
    </source>
</evidence>
<reference evidence="2 3" key="1">
    <citation type="submission" date="2019-03" db="EMBL/GenBank/DDBJ databases">
        <title>Subsurface microbial communities from deep shales in Ohio and West Virginia, USA.</title>
        <authorList>
            <person name="Wrighton K."/>
        </authorList>
    </citation>
    <scope>NUCLEOTIDE SEQUENCE [LARGE SCALE GENOMIC DNA]</scope>
    <source>
        <strain evidence="2 3">MA284_T2</strain>
    </source>
</reference>
<evidence type="ECO:0008006" key="4">
    <source>
        <dbReference type="Google" id="ProtNLM"/>
    </source>
</evidence>
<dbReference type="InterPro" id="IPR016772">
    <property type="entry name" value="UCP020408"/>
</dbReference>
<gene>
    <name evidence="2" type="ORF">DFR79_10269</name>
</gene>
<dbReference type="OrthoDB" id="5324142at2"/>
<sequence length="96" mass="10964">MSLMIVGADNLGSIRDNVKDLGFEEITHLSGRKKSKFRNFEIPADTDFVLVMTDYINHAVMRKVKSAAKERGVSVIYARRSWSAIYKKLERRAICV</sequence>
<accession>A0A4R6M0R7</accession>
<organism evidence="2 3">
    <name type="scientific">Halanaerobium saccharolyticum</name>
    <dbReference type="NCBI Taxonomy" id="43595"/>
    <lineage>
        <taxon>Bacteria</taxon>
        <taxon>Bacillati</taxon>
        <taxon>Bacillota</taxon>
        <taxon>Clostridia</taxon>
        <taxon>Halanaerobiales</taxon>
        <taxon>Halanaerobiaceae</taxon>
        <taxon>Halanaerobium</taxon>
    </lineage>
</organism>
<comment type="caution">
    <text evidence="2">The sequence shown here is derived from an EMBL/GenBank/DDBJ whole genome shotgun (WGS) entry which is preliminary data.</text>
</comment>
<dbReference type="Pfam" id="PF10087">
    <property type="entry name" value="DUF2325"/>
    <property type="match status" value="1"/>
</dbReference>
<dbReference type="RefSeq" id="WP_133513788.1">
    <property type="nucleotide sequence ID" value="NZ_SNWX01000002.1"/>
</dbReference>
<proteinExistence type="inferred from homology"/>
<dbReference type="PIRSF" id="PIRSF020408">
    <property type="entry name" value="UCP020408"/>
    <property type="match status" value="1"/>
</dbReference>
<comment type="similarity">
    <text evidence="1">Belongs to the UPF0751 family.</text>
</comment>
<dbReference type="Proteomes" id="UP000295064">
    <property type="component" value="Unassembled WGS sequence"/>
</dbReference>